<evidence type="ECO:0000313" key="4">
    <source>
        <dbReference type="Proteomes" id="UP000735302"/>
    </source>
</evidence>
<dbReference type="Proteomes" id="UP000735302">
    <property type="component" value="Unassembled WGS sequence"/>
</dbReference>
<dbReference type="Pfam" id="PF11218">
    <property type="entry name" value="DUF3011"/>
    <property type="match status" value="2"/>
</dbReference>
<evidence type="ECO:0000313" key="3">
    <source>
        <dbReference type="EMBL" id="GFO35334.1"/>
    </source>
</evidence>
<dbReference type="InterPro" id="IPR021381">
    <property type="entry name" value="DUF3011"/>
</dbReference>
<organism evidence="3 4">
    <name type="scientific">Plakobranchus ocellatus</name>
    <dbReference type="NCBI Taxonomy" id="259542"/>
    <lineage>
        <taxon>Eukaryota</taxon>
        <taxon>Metazoa</taxon>
        <taxon>Spiralia</taxon>
        <taxon>Lophotrochozoa</taxon>
        <taxon>Mollusca</taxon>
        <taxon>Gastropoda</taxon>
        <taxon>Heterobranchia</taxon>
        <taxon>Euthyneura</taxon>
        <taxon>Panpulmonata</taxon>
        <taxon>Sacoglossa</taxon>
        <taxon>Placobranchoidea</taxon>
        <taxon>Plakobranchidae</taxon>
        <taxon>Plakobranchus</taxon>
    </lineage>
</organism>
<evidence type="ECO:0000256" key="2">
    <source>
        <dbReference type="SAM" id="SignalP"/>
    </source>
</evidence>
<keyword evidence="4" id="KW-1185">Reference proteome</keyword>
<feature type="chain" id="PRO_5043696942" evidence="2">
    <location>
        <begin position="26"/>
        <end position="552"/>
    </location>
</feature>
<protein>
    <submittedName>
        <fullName evidence="3">D-galacturonic acid binding lectin</fullName>
    </submittedName>
</protein>
<dbReference type="AlphaFoldDB" id="A0AAV4CTX8"/>
<evidence type="ECO:0000256" key="1">
    <source>
        <dbReference type="SAM" id="MobiDB-lite"/>
    </source>
</evidence>
<feature type="signal peptide" evidence="2">
    <location>
        <begin position="1"/>
        <end position="25"/>
    </location>
</feature>
<proteinExistence type="predicted"/>
<feature type="compositionally biased region" description="Basic residues" evidence="1">
    <location>
        <begin position="134"/>
        <end position="211"/>
    </location>
</feature>
<name>A0AAV4CTX8_9GAST</name>
<dbReference type="EMBL" id="BLXT01006999">
    <property type="protein sequence ID" value="GFO35334.1"/>
    <property type="molecule type" value="Genomic_DNA"/>
</dbReference>
<gene>
    <name evidence="3" type="ORF">PoB_006183900</name>
</gene>
<sequence length="552" mass="61891">MRWTWLAGVVTCLVVTLVEPPAVNAGASDDDCLRVDLSSNGYRLFKKEIQKDRNIKSMTLVQKYSRSDCDLGESFGFNGDEAFVDKGCRGKFKICLQPEDEGKDVREVRAVQKPRANELKLSNKHKLPTNNKLSNKHKLPTNNKLRSKHKLPTNNKLRGKHKLPTNNKLRGKHKLPTNNKLRNKHKLPTNNKLRSKHKLPTNNKLRSKHKLPTNNKLRSGVSSKRISCSRSKRCLSGPSSPPPSDGDCLAVDLSSNGYRLFKKEIQKDRNIKSMALIQKYSRSDCDLGESFGFNGDEAFVDKGCRGKFRICLQPEGEAPPPSDGDCLAVDLSSNGYRLFKKEIQKDRNIKSMALIQKYSRSDCDLGESFGFNGDEAFVDKGCRGKFRICLQPEGEAPPPSDGDCLAVDLSSNGYRLFKKEIQKDRNIKSMTLVQKYSRSDCDLGESFGFNGDEAFVDKGCRGKFRICLQPEGEAPPPSDSDCLAVDLSSNGYRLFKKEIRKDRNIKSMALIQKYSRSDCDLGESFGFNGDEAFVDKGCRGKFRICLQPEGEG</sequence>
<accession>A0AAV4CTX8</accession>
<keyword evidence="2" id="KW-0732">Signal</keyword>
<comment type="caution">
    <text evidence="3">The sequence shown here is derived from an EMBL/GenBank/DDBJ whole genome shotgun (WGS) entry which is preliminary data.</text>
</comment>
<feature type="region of interest" description="Disordered" evidence="1">
    <location>
        <begin position="118"/>
        <end position="223"/>
    </location>
</feature>
<reference evidence="3 4" key="1">
    <citation type="journal article" date="2021" name="Elife">
        <title>Chloroplast acquisition without the gene transfer in kleptoplastic sea slugs, Plakobranchus ocellatus.</title>
        <authorList>
            <person name="Maeda T."/>
            <person name="Takahashi S."/>
            <person name="Yoshida T."/>
            <person name="Shimamura S."/>
            <person name="Takaki Y."/>
            <person name="Nagai Y."/>
            <person name="Toyoda A."/>
            <person name="Suzuki Y."/>
            <person name="Arimoto A."/>
            <person name="Ishii H."/>
            <person name="Satoh N."/>
            <person name="Nishiyama T."/>
            <person name="Hasebe M."/>
            <person name="Maruyama T."/>
            <person name="Minagawa J."/>
            <person name="Obokata J."/>
            <person name="Shigenobu S."/>
        </authorList>
    </citation>
    <scope>NUCLEOTIDE SEQUENCE [LARGE SCALE GENOMIC DNA]</scope>
</reference>